<sequence>MSLSARNWAWAIEEVHHRKIKPGEKLVLLCLAELENTELGYSFPNQETIAKWTSQSTRTVREHLASLELVGAFAIEKRRSPGGRWPHNVYVLNVPNEFRDDDPEWIRNHGWNVA</sequence>
<dbReference type="RefSeq" id="WP_010155593.1">
    <property type="nucleotide sequence ID" value="NZ_FNKB01000001.1"/>
</dbReference>
<reference evidence="1 2" key="1">
    <citation type="submission" date="2016-10" db="EMBL/GenBank/DDBJ databases">
        <authorList>
            <person name="de Groot N.N."/>
        </authorList>
    </citation>
    <scope>NUCLEOTIDE SEQUENCE [LARGE SCALE GENOMIC DNA]</scope>
    <source>
        <strain evidence="1 2">DSM 22788</strain>
    </source>
</reference>
<dbReference type="OrthoDB" id="5124836at2"/>
<dbReference type="STRING" id="1079994.SAMN04488565_0632"/>
<name>A0A1H0Y8X4_9MICO</name>
<evidence type="ECO:0000313" key="2">
    <source>
        <dbReference type="Proteomes" id="UP000182690"/>
    </source>
</evidence>
<gene>
    <name evidence="1" type="ORF">SAMN04488565_0632</name>
</gene>
<dbReference type="Gene3D" id="1.10.10.10">
    <property type="entry name" value="Winged helix-like DNA-binding domain superfamily/Winged helix DNA-binding domain"/>
    <property type="match status" value="1"/>
</dbReference>
<dbReference type="InterPro" id="IPR036390">
    <property type="entry name" value="WH_DNA-bd_sf"/>
</dbReference>
<proteinExistence type="predicted"/>
<dbReference type="EMBL" id="FNKB01000001">
    <property type="protein sequence ID" value="SDQ11511.1"/>
    <property type="molecule type" value="Genomic_DNA"/>
</dbReference>
<protein>
    <submittedName>
        <fullName evidence="1">Helix-turn-helix domain-containing protein</fullName>
    </submittedName>
</protein>
<dbReference type="AlphaFoldDB" id="A0A1H0Y8X4"/>
<dbReference type="InterPro" id="IPR036388">
    <property type="entry name" value="WH-like_DNA-bd_sf"/>
</dbReference>
<dbReference type="Proteomes" id="UP000182690">
    <property type="component" value="Unassembled WGS sequence"/>
</dbReference>
<accession>A0A1H0Y8X4</accession>
<dbReference type="Pfam" id="PF13730">
    <property type="entry name" value="HTH_36"/>
    <property type="match status" value="1"/>
</dbReference>
<dbReference type="SUPFAM" id="SSF46785">
    <property type="entry name" value="Winged helix' DNA-binding domain"/>
    <property type="match status" value="1"/>
</dbReference>
<evidence type="ECO:0000313" key="1">
    <source>
        <dbReference type="EMBL" id="SDQ11511.1"/>
    </source>
</evidence>
<organism evidence="1 2">
    <name type="scientific">Leucobacter chromiiresistens</name>
    <dbReference type="NCBI Taxonomy" id="1079994"/>
    <lineage>
        <taxon>Bacteria</taxon>
        <taxon>Bacillati</taxon>
        <taxon>Actinomycetota</taxon>
        <taxon>Actinomycetes</taxon>
        <taxon>Micrococcales</taxon>
        <taxon>Microbacteriaceae</taxon>
        <taxon>Leucobacter</taxon>
    </lineage>
</organism>